<dbReference type="SUPFAM" id="SSF51294">
    <property type="entry name" value="Hedgehog/intein (Hint) domain"/>
    <property type="match status" value="1"/>
</dbReference>
<dbReference type="Pfam" id="PF13403">
    <property type="entry name" value="Hint_2"/>
    <property type="match status" value="1"/>
</dbReference>
<name>A0A9X1Y5B1_9PROT</name>
<evidence type="ECO:0000259" key="1">
    <source>
        <dbReference type="Pfam" id="PF13403"/>
    </source>
</evidence>
<evidence type="ECO:0000313" key="2">
    <source>
        <dbReference type="EMBL" id="MCK8783771.1"/>
    </source>
</evidence>
<dbReference type="InterPro" id="IPR036844">
    <property type="entry name" value="Hint_dom_sf"/>
</dbReference>
<dbReference type="Gene3D" id="2.170.16.10">
    <property type="entry name" value="Hedgehog/Intein (Hint) domain"/>
    <property type="match status" value="1"/>
</dbReference>
<dbReference type="EMBL" id="JALPRX010000017">
    <property type="protein sequence ID" value="MCK8783771.1"/>
    <property type="molecule type" value="Genomic_DNA"/>
</dbReference>
<evidence type="ECO:0000313" key="3">
    <source>
        <dbReference type="Proteomes" id="UP001139516"/>
    </source>
</evidence>
<dbReference type="AlphaFoldDB" id="A0A9X1Y5B1"/>
<accession>A0A9X1Y5B1</accession>
<dbReference type="RefSeq" id="WP_248665895.1">
    <property type="nucleotide sequence ID" value="NZ_JALPRX010000017.1"/>
</dbReference>
<feature type="domain" description="Hedgehog/Intein (Hint)" evidence="1">
    <location>
        <begin position="58"/>
        <end position="191"/>
    </location>
</feature>
<comment type="caution">
    <text evidence="2">The sequence shown here is derived from an EMBL/GenBank/DDBJ whole genome shotgun (WGS) entry which is preliminary data.</text>
</comment>
<sequence length="284" mass="30425">MSGSVDQLNQILQQVQEISLQIQQLLSIEPVDEAAVAELQRQAQTLLQEASQIVSTLCFLHGTRILTTRGEVAVESLRIGDEVVTPGGPAATMPIRWIGRQHRDGLQALCMQPVRIRAGALGEGMPHRDLLVSADHCLHLDGHLVPAKLLVNGVTILAEAGHATVDYVNIELDRHAVVLAEGAETESYLDCGNRARFDNAGEPCEWLDRRGPRDWNAWNDGTAFAPPLWDGPRLDALRARLLARALSDGRAPAARPASAMPPFPAPVAPFPAIGGAPAGNAIAA</sequence>
<reference evidence="2" key="1">
    <citation type="submission" date="2022-04" db="EMBL/GenBank/DDBJ databases">
        <title>Roseomonas acroporae sp. nov., isolated from coral Acropora digitifera.</title>
        <authorList>
            <person name="Sun H."/>
        </authorList>
    </citation>
    <scope>NUCLEOTIDE SEQUENCE</scope>
    <source>
        <strain evidence="2">NAR14</strain>
    </source>
</reference>
<dbReference type="Proteomes" id="UP001139516">
    <property type="component" value="Unassembled WGS sequence"/>
</dbReference>
<protein>
    <submittedName>
        <fullName evidence="2">Hint domain-containing protein</fullName>
    </submittedName>
</protein>
<gene>
    <name evidence="2" type="ORF">M0638_05165</name>
</gene>
<proteinExistence type="predicted"/>
<organism evidence="2 3">
    <name type="scientific">Roseomonas acroporae</name>
    <dbReference type="NCBI Taxonomy" id="2937791"/>
    <lineage>
        <taxon>Bacteria</taxon>
        <taxon>Pseudomonadati</taxon>
        <taxon>Pseudomonadota</taxon>
        <taxon>Alphaproteobacteria</taxon>
        <taxon>Acetobacterales</taxon>
        <taxon>Roseomonadaceae</taxon>
        <taxon>Roseomonas</taxon>
    </lineage>
</organism>
<keyword evidence="3" id="KW-1185">Reference proteome</keyword>
<dbReference type="InterPro" id="IPR028992">
    <property type="entry name" value="Hedgehog/Intein_dom"/>
</dbReference>